<keyword evidence="5" id="KW-1185">Reference proteome</keyword>
<reference evidence="5" key="1">
    <citation type="journal article" date="2019" name="Int. J. Syst. Evol. Microbiol.">
        <title>The Global Catalogue of Microorganisms (GCM) 10K type strain sequencing project: providing services to taxonomists for standard genome sequencing and annotation.</title>
        <authorList>
            <consortium name="The Broad Institute Genomics Platform"/>
            <consortium name="The Broad Institute Genome Sequencing Center for Infectious Disease"/>
            <person name="Wu L."/>
            <person name="Ma J."/>
        </authorList>
    </citation>
    <scope>NUCLEOTIDE SEQUENCE [LARGE SCALE GENOMIC DNA]</scope>
    <source>
        <strain evidence="5">CGMCC 4.1467</strain>
    </source>
</reference>
<dbReference type="SUPFAM" id="SSF50494">
    <property type="entry name" value="Trypsin-like serine proteases"/>
    <property type="match status" value="1"/>
</dbReference>
<keyword evidence="4" id="KW-0378">Hydrolase</keyword>
<dbReference type="Proteomes" id="UP001596472">
    <property type="component" value="Unassembled WGS sequence"/>
</dbReference>
<evidence type="ECO:0000256" key="2">
    <source>
        <dbReference type="SAM" id="SignalP"/>
    </source>
</evidence>
<feature type="signal peptide" evidence="2">
    <location>
        <begin position="1"/>
        <end position="22"/>
    </location>
</feature>
<evidence type="ECO:0000313" key="5">
    <source>
        <dbReference type="Proteomes" id="UP001596472"/>
    </source>
</evidence>
<comment type="caution">
    <text evidence="4">The sequence shown here is derived from an EMBL/GenBank/DDBJ whole genome shotgun (WGS) entry which is preliminary data.</text>
</comment>
<comment type="similarity">
    <text evidence="1">Belongs to the peptidase S1C family.</text>
</comment>
<dbReference type="Gene3D" id="2.40.10.10">
    <property type="entry name" value="Trypsin-like serine proteases"/>
    <property type="match status" value="1"/>
</dbReference>
<dbReference type="EMBL" id="JBHTBS010000001">
    <property type="protein sequence ID" value="MFC7336165.1"/>
    <property type="molecule type" value="Genomic_DNA"/>
</dbReference>
<evidence type="ECO:0000259" key="3">
    <source>
        <dbReference type="PROSITE" id="PS50106"/>
    </source>
</evidence>
<dbReference type="Gene3D" id="2.40.10.120">
    <property type="match status" value="1"/>
</dbReference>
<evidence type="ECO:0000256" key="1">
    <source>
        <dbReference type="ARBA" id="ARBA00010541"/>
    </source>
</evidence>
<dbReference type="InterPro" id="IPR043504">
    <property type="entry name" value="Peptidase_S1_PA_chymotrypsin"/>
</dbReference>
<dbReference type="SUPFAM" id="SSF50156">
    <property type="entry name" value="PDZ domain-like"/>
    <property type="match status" value="1"/>
</dbReference>
<dbReference type="PANTHER" id="PTHR22939">
    <property type="entry name" value="SERINE PROTEASE FAMILY S1C HTRA-RELATED"/>
    <property type="match status" value="1"/>
</dbReference>
<evidence type="ECO:0000313" key="4">
    <source>
        <dbReference type="EMBL" id="MFC7336165.1"/>
    </source>
</evidence>
<dbReference type="Pfam" id="PF13365">
    <property type="entry name" value="Trypsin_2"/>
    <property type="match status" value="1"/>
</dbReference>
<dbReference type="Gene3D" id="2.30.42.10">
    <property type="match status" value="1"/>
</dbReference>
<organism evidence="4 5">
    <name type="scientific">Haloferula chungangensis</name>
    <dbReference type="NCBI Taxonomy" id="1048331"/>
    <lineage>
        <taxon>Bacteria</taxon>
        <taxon>Pseudomonadati</taxon>
        <taxon>Verrucomicrobiota</taxon>
        <taxon>Verrucomicrobiia</taxon>
        <taxon>Verrucomicrobiales</taxon>
        <taxon>Verrucomicrobiaceae</taxon>
        <taxon>Haloferula</taxon>
    </lineage>
</organism>
<dbReference type="GO" id="GO:0006508">
    <property type="term" value="P:proteolysis"/>
    <property type="evidence" value="ECO:0007669"/>
    <property type="project" value="UniProtKB-KW"/>
</dbReference>
<dbReference type="InterPro" id="IPR001478">
    <property type="entry name" value="PDZ"/>
</dbReference>
<dbReference type="PANTHER" id="PTHR22939:SF129">
    <property type="entry name" value="SERINE PROTEASE HTRA2, MITOCHONDRIAL"/>
    <property type="match status" value="1"/>
</dbReference>
<proteinExistence type="inferred from homology"/>
<dbReference type="InterPro" id="IPR036034">
    <property type="entry name" value="PDZ_sf"/>
</dbReference>
<name>A0ABW2L4U1_9BACT</name>
<accession>A0ABW2L4U1</accession>
<gene>
    <name evidence="4" type="ORF">ACFQY0_03175</name>
</gene>
<dbReference type="RefSeq" id="WP_379709006.1">
    <property type="nucleotide sequence ID" value="NZ_JBHTBS010000001.1"/>
</dbReference>
<dbReference type="Pfam" id="PF13180">
    <property type="entry name" value="PDZ_2"/>
    <property type="match status" value="1"/>
</dbReference>
<dbReference type="InterPro" id="IPR009003">
    <property type="entry name" value="Peptidase_S1_PA"/>
</dbReference>
<keyword evidence="2" id="KW-0732">Signal</keyword>
<dbReference type="SMART" id="SM00228">
    <property type="entry name" value="PDZ"/>
    <property type="match status" value="1"/>
</dbReference>
<dbReference type="PROSITE" id="PS50106">
    <property type="entry name" value="PDZ"/>
    <property type="match status" value="1"/>
</dbReference>
<feature type="chain" id="PRO_5047108136" evidence="2">
    <location>
        <begin position="23"/>
        <end position="337"/>
    </location>
</feature>
<keyword evidence="4" id="KW-0645">Protease</keyword>
<dbReference type="GO" id="GO:0008233">
    <property type="term" value="F:peptidase activity"/>
    <property type="evidence" value="ECO:0007669"/>
    <property type="project" value="UniProtKB-KW"/>
</dbReference>
<dbReference type="EC" id="3.4.21.-" evidence="4"/>
<feature type="domain" description="PDZ" evidence="3">
    <location>
        <begin position="162"/>
        <end position="236"/>
    </location>
</feature>
<sequence>MIKQFTLFVLAGSIASSFGAQSLEFTYRTAGPAVHQAFEPVREFLQSSSAVIRRGREEVIFGTVVSPDGHVLTKASELGDMEGLSVTVDRDTFSSPRIVAEDPVWDVALLKIEASNLVPVQLFPLEEHAHGTWLVANGATTRSNRRVQVGVVAANEREVFAKGGTVLGVALKDDEENELIVAEITEGSGAEEAGLQVDDQIIKVAGTKVKTRAEVADELKERRVGDEIRILVIRKDQEIELKVKLSGRVDLFGEEASRNDMMSGEYSERRSGFPRVMQHDIIGNKHFMGGPVFNLDGQCVGMNIARFSRCETYAIPAKELMLIVDRLMKESKAGAQR</sequence>
<protein>
    <submittedName>
        <fullName evidence="4">S1C family serine protease</fullName>
        <ecNumber evidence="4">3.4.21.-</ecNumber>
    </submittedName>
</protein>